<protein>
    <submittedName>
        <fullName evidence="4">OmpA family protein</fullName>
    </submittedName>
</protein>
<keyword evidence="2" id="KW-0732">Signal</keyword>
<evidence type="ECO:0000313" key="4">
    <source>
        <dbReference type="EMBL" id="QNN67957.1"/>
    </source>
</evidence>
<keyword evidence="1" id="KW-0472">Membrane</keyword>
<dbReference type="EMBL" id="CP060718">
    <property type="protein sequence ID" value="QNN67957.1"/>
    <property type="molecule type" value="Genomic_DNA"/>
</dbReference>
<dbReference type="Proteomes" id="UP000515971">
    <property type="component" value="Chromosome"/>
</dbReference>
<dbReference type="CDD" id="cd07185">
    <property type="entry name" value="OmpA_C-like"/>
    <property type="match status" value="1"/>
</dbReference>
<evidence type="ECO:0000259" key="3">
    <source>
        <dbReference type="PROSITE" id="PS51123"/>
    </source>
</evidence>
<dbReference type="Pfam" id="PF00691">
    <property type="entry name" value="OmpA"/>
    <property type="match status" value="1"/>
</dbReference>
<evidence type="ECO:0000313" key="5">
    <source>
        <dbReference type="Proteomes" id="UP000515971"/>
    </source>
</evidence>
<dbReference type="InterPro" id="IPR006665">
    <property type="entry name" value="OmpA-like"/>
</dbReference>
<proteinExistence type="predicted"/>
<feature type="signal peptide" evidence="2">
    <location>
        <begin position="1"/>
        <end position="22"/>
    </location>
</feature>
<dbReference type="KEGG" id="slut:H9L13_03305"/>
<evidence type="ECO:0000256" key="2">
    <source>
        <dbReference type="SAM" id="SignalP"/>
    </source>
</evidence>
<name>A0A7G9SJD2_9SPHN</name>
<accession>A0A7G9SJD2</accession>
<dbReference type="InterPro" id="IPR036737">
    <property type="entry name" value="OmpA-like_sf"/>
</dbReference>
<feature type="domain" description="OmpA-like" evidence="3">
    <location>
        <begin position="48"/>
        <end position="152"/>
    </location>
</feature>
<dbReference type="AlphaFoldDB" id="A0A7G9SJD2"/>
<dbReference type="SUPFAM" id="SSF103088">
    <property type="entry name" value="OmpA-like"/>
    <property type="match status" value="1"/>
</dbReference>
<keyword evidence="5" id="KW-1185">Reference proteome</keyword>
<gene>
    <name evidence="4" type="ORF">H9L13_03305</name>
</gene>
<dbReference type="RefSeq" id="WP_187539015.1">
    <property type="nucleotide sequence ID" value="NZ_BAABJT010000001.1"/>
</dbReference>
<dbReference type="PROSITE" id="PS51123">
    <property type="entry name" value="OMPA_2"/>
    <property type="match status" value="1"/>
</dbReference>
<organism evidence="4 5">
    <name type="scientific">Sphingomonas lutea</name>
    <dbReference type="NCBI Taxonomy" id="1045317"/>
    <lineage>
        <taxon>Bacteria</taxon>
        <taxon>Pseudomonadati</taxon>
        <taxon>Pseudomonadota</taxon>
        <taxon>Alphaproteobacteria</taxon>
        <taxon>Sphingomonadales</taxon>
        <taxon>Sphingomonadaceae</taxon>
        <taxon>Sphingomonas</taxon>
    </lineage>
</organism>
<feature type="chain" id="PRO_5028990023" evidence="2">
    <location>
        <begin position="23"/>
        <end position="152"/>
    </location>
</feature>
<reference evidence="4 5" key="1">
    <citation type="submission" date="2020-08" db="EMBL/GenBank/DDBJ databases">
        <title>Genome sequence of Sphingomonas lutea KCTC 23642T.</title>
        <authorList>
            <person name="Hyun D.-W."/>
            <person name="Bae J.-W."/>
        </authorList>
    </citation>
    <scope>NUCLEOTIDE SEQUENCE [LARGE SCALE GENOMIC DNA]</scope>
    <source>
        <strain evidence="4 5">KCTC 23642</strain>
    </source>
</reference>
<dbReference type="GO" id="GO:0016020">
    <property type="term" value="C:membrane"/>
    <property type="evidence" value="ECO:0007669"/>
    <property type="project" value="UniProtKB-UniRule"/>
</dbReference>
<sequence>MIRTFLLATAVALPMVATSALAQPRIVQRVLGRPVPPPALVGIDALRADFLARAGADTIYFSGDTAVLSAPARATLAAQAQWLRMNPTVSVRIEGHADLSDTRDHAIAVGARRAEEVRQYLILMGVPAFQVGAASLGKERPGPGRTVTVLVR</sequence>
<dbReference type="Gene3D" id="3.30.1330.60">
    <property type="entry name" value="OmpA-like domain"/>
    <property type="match status" value="1"/>
</dbReference>
<evidence type="ECO:0000256" key="1">
    <source>
        <dbReference type="PROSITE-ProRule" id="PRU00473"/>
    </source>
</evidence>